<accession>A0ABQ0NW49</accession>
<dbReference type="Gene3D" id="1.20.59.10">
    <property type="entry name" value="Chorismate mutase"/>
    <property type="match status" value="1"/>
</dbReference>
<sequence length="101" mass="11446">MTSETADFALQQLRNTIDNIDTALICLLAERFKTTQTVGELKAHYQIPASDPEREAQQVARLRQLAENAQLDPDFAERFFSFVVSEVIAHHKRIASSLEND</sequence>
<dbReference type="Proteomes" id="UP001062901">
    <property type="component" value="Unassembled WGS sequence"/>
</dbReference>
<dbReference type="InterPro" id="IPR010951">
    <property type="entry name" value="CM_bact"/>
</dbReference>
<dbReference type="EMBL" id="BAQD01000001">
    <property type="protein sequence ID" value="GBQ04805.1"/>
    <property type="molecule type" value="Genomic_DNA"/>
</dbReference>
<evidence type="ECO:0000313" key="5">
    <source>
        <dbReference type="Proteomes" id="UP001062901"/>
    </source>
</evidence>
<dbReference type="EC" id="5.4.99.5" evidence="1"/>
<dbReference type="InterPro" id="IPR051331">
    <property type="entry name" value="Chorismate_mutase-related"/>
</dbReference>
<evidence type="ECO:0000259" key="3">
    <source>
        <dbReference type="PROSITE" id="PS51168"/>
    </source>
</evidence>
<proteinExistence type="predicted"/>
<organism evidence="4 5">
    <name type="scientific">Saccharibacter floricola DSM 15669</name>
    <dbReference type="NCBI Taxonomy" id="1123227"/>
    <lineage>
        <taxon>Bacteria</taxon>
        <taxon>Pseudomonadati</taxon>
        <taxon>Pseudomonadota</taxon>
        <taxon>Alphaproteobacteria</taxon>
        <taxon>Acetobacterales</taxon>
        <taxon>Acetobacteraceae</taxon>
        <taxon>Saccharibacter</taxon>
    </lineage>
</organism>
<dbReference type="InterPro" id="IPR036263">
    <property type="entry name" value="Chorismate_II_sf"/>
</dbReference>
<feature type="domain" description="Chorismate mutase" evidence="3">
    <location>
        <begin position="4"/>
        <end position="95"/>
    </location>
</feature>
<dbReference type="SUPFAM" id="SSF48600">
    <property type="entry name" value="Chorismate mutase II"/>
    <property type="match status" value="1"/>
</dbReference>
<dbReference type="Pfam" id="PF01817">
    <property type="entry name" value="CM_2"/>
    <property type="match status" value="1"/>
</dbReference>
<dbReference type="PANTHER" id="PTHR38041">
    <property type="entry name" value="CHORISMATE MUTASE"/>
    <property type="match status" value="1"/>
</dbReference>
<evidence type="ECO:0000256" key="2">
    <source>
        <dbReference type="ARBA" id="ARBA00023235"/>
    </source>
</evidence>
<name>A0ABQ0NW49_9PROT</name>
<keyword evidence="2" id="KW-0413">Isomerase</keyword>
<comment type="caution">
    <text evidence="4">The sequence shown here is derived from an EMBL/GenBank/DDBJ whole genome shotgun (WGS) entry which is preliminary data.</text>
</comment>
<protein>
    <recommendedName>
        <fullName evidence="1">chorismate mutase</fullName>
        <ecNumber evidence="1">5.4.99.5</ecNumber>
    </recommendedName>
</protein>
<dbReference type="RefSeq" id="WP_018979552.1">
    <property type="nucleotide sequence ID" value="NZ_BAQD01000001.1"/>
</dbReference>
<dbReference type="PANTHER" id="PTHR38041:SF1">
    <property type="entry name" value="CHORISMATE MUTASE"/>
    <property type="match status" value="1"/>
</dbReference>
<dbReference type="PROSITE" id="PS51168">
    <property type="entry name" value="CHORISMATE_MUT_2"/>
    <property type="match status" value="1"/>
</dbReference>
<dbReference type="NCBIfam" id="TIGR01795">
    <property type="entry name" value="CM_mono_cladeE"/>
    <property type="match status" value="1"/>
</dbReference>
<dbReference type="InterPro" id="IPR036979">
    <property type="entry name" value="CM_dom_sf"/>
</dbReference>
<evidence type="ECO:0000256" key="1">
    <source>
        <dbReference type="ARBA" id="ARBA00012404"/>
    </source>
</evidence>
<dbReference type="InterPro" id="IPR002701">
    <property type="entry name" value="CM_II_prokaryot"/>
</dbReference>
<evidence type="ECO:0000313" key="4">
    <source>
        <dbReference type="EMBL" id="GBQ04805.1"/>
    </source>
</evidence>
<reference evidence="4" key="1">
    <citation type="submission" date="2013-04" db="EMBL/GenBank/DDBJ databases">
        <title>The genome sequencing project of 58 acetic acid bacteria.</title>
        <authorList>
            <person name="Okamoto-Kainuma A."/>
            <person name="Ishikawa M."/>
            <person name="Umino S."/>
            <person name="Koizumi Y."/>
            <person name="Shiwa Y."/>
            <person name="Yoshikawa H."/>
            <person name="Matsutani M."/>
            <person name="Matsushita K."/>
        </authorList>
    </citation>
    <scope>NUCLEOTIDE SEQUENCE</scope>
    <source>
        <strain evidence="4">DSM 15669</strain>
    </source>
</reference>
<keyword evidence="5" id="KW-1185">Reference proteome</keyword>
<gene>
    <name evidence="4" type="ORF">AA15669_0162</name>
</gene>
<dbReference type="NCBIfam" id="NF006691">
    <property type="entry name" value="PRK09239.1"/>
    <property type="match status" value="1"/>
</dbReference>
<dbReference type="SMART" id="SM00830">
    <property type="entry name" value="CM_2"/>
    <property type="match status" value="1"/>
</dbReference>